<dbReference type="EMBL" id="CAGI01000137">
    <property type="protein sequence ID" value="CCF48783.1"/>
    <property type="molecule type" value="Genomic_DNA"/>
</dbReference>
<evidence type="ECO:0000313" key="4">
    <source>
        <dbReference type="Proteomes" id="UP000006174"/>
    </source>
</evidence>
<feature type="compositionally biased region" description="Polar residues" evidence="1">
    <location>
        <begin position="194"/>
        <end position="207"/>
    </location>
</feature>
<feature type="signal peptide" evidence="2">
    <location>
        <begin position="1"/>
        <end position="19"/>
    </location>
</feature>
<evidence type="ECO:0000256" key="1">
    <source>
        <dbReference type="SAM" id="MobiDB-lite"/>
    </source>
</evidence>
<evidence type="ECO:0000256" key="2">
    <source>
        <dbReference type="SAM" id="SignalP"/>
    </source>
</evidence>
<sequence>MNPSLTILLLTLFATLAVAAPVAPGFGEKALESTSESLSNHLSDLTLSHPLPPTSQARRPMLTFRRPSPLPEHGAPTLDIPGRPGFETDSNSAPWFNRFGGAIRTSKKHAARDQAEPYSLSFKERVQNALARKKAAMQEQEPVTLARQASRKQAQWEDMVLEEHHLQPLGGSGSGRRASSSTAGADSTMDYSRFSDQGDTASSRSRN</sequence>
<proteinExistence type="predicted"/>
<accession>I2FPE0</accession>
<evidence type="ECO:0000313" key="3">
    <source>
        <dbReference type="EMBL" id="CCF48783.1"/>
    </source>
</evidence>
<feature type="compositionally biased region" description="Low complexity" evidence="1">
    <location>
        <begin position="175"/>
        <end position="188"/>
    </location>
</feature>
<dbReference type="HOGENOM" id="CLU_1327263_0_0_1"/>
<organism evidence="3 4">
    <name type="scientific">Ustilago hordei</name>
    <name type="common">Barley covered smut fungus</name>
    <dbReference type="NCBI Taxonomy" id="120017"/>
    <lineage>
        <taxon>Eukaryota</taxon>
        <taxon>Fungi</taxon>
        <taxon>Dikarya</taxon>
        <taxon>Basidiomycota</taxon>
        <taxon>Ustilaginomycotina</taxon>
        <taxon>Ustilaginomycetes</taxon>
        <taxon>Ustilaginales</taxon>
        <taxon>Ustilaginaceae</taxon>
        <taxon>Ustilago</taxon>
    </lineage>
</organism>
<keyword evidence="4" id="KW-1185">Reference proteome</keyword>
<gene>
    <name evidence="3" type="ORF">UHOR_08819</name>
</gene>
<keyword evidence="2" id="KW-0732">Signal</keyword>
<feature type="chain" id="PRO_5003657837" evidence="2">
    <location>
        <begin position="20"/>
        <end position="207"/>
    </location>
</feature>
<protein>
    <submittedName>
        <fullName evidence="3">Uncharacterized protein</fullName>
    </submittedName>
</protein>
<name>I2FPE0_USTHO</name>
<comment type="caution">
    <text evidence="3">The sequence shown here is derived from an EMBL/GenBank/DDBJ whole genome shotgun (WGS) entry which is preliminary data.</text>
</comment>
<reference evidence="3 4" key="1">
    <citation type="journal article" date="2012" name="Plant Cell">
        <title>Genome comparison of barley and maize smut fungi reveals targeted loss of RNA silencing components and species-specific presence of transposable elements.</title>
        <authorList>
            <person name="Laurie J.D."/>
            <person name="Ali S."/>
            <person name="Linning R."/>
            <person name="Mannhaupt G."/>
            <person name="Wong P."/>
            <person name="Gueldener U."/>
            <person name="Muensterkoetter M."/>
            <person name="Moore R."/>
            <person name="Kahmann R."/>
            <person name="Bakkeren G."/>
            <person name="Schirawski J."/>
        </authorList>
    </citation>
    <scope>NUCLEOTIDE SEQUENCE [LARGE SCALE GENOMIC DNA]</scope>
    <source>
        <strain evidence="4">Uh4875-4</strain>
    </source>
</reference>
<dbReference type="AlphaFoldDB" id="I2FPE0"/>
<dbReference type="Proteomes" id="UP000006174">
    <property type="component" value="Unassembled WGS sequence"/>
</dbReference>
<feature type="region of interest" description="Disordered" evidence="1">
    <location>
        <begin position="162"/>
        <end position="207"/>
    </location>
</feature>